<dbReference type="AlphaFoldDB" id="A0A4S4EQG0"/>
<protein>
    <submittedName>
        <fullName evidence="1">Uncharacterized protein</fullName>
    </submittedName>
</protein>
<name>A0A4S4EQG0_CAMSN</name>
<evidence type="ECO:0000313" key="1">
    <source>
        <dbReference type="EMBL" id="THG18545.1"/>
    </source>
</evidence>
<sequence>MFSGAAATGEWVYTPSSGVMPSAGDTQEEFHTPFEGEFDDYNGADLEILRLTELNRKRPSNECLSNKGKTKRLSGANLLNKTLDRIVNVVESSSIQSTQNSTKYPSIAECLEKLENIPGVTPEDDIYVWAATLFLKDKRW</sequence>
<evidence type="ECO:0000313" key="2">
    <source>
        <dbReference type="Proteomes" id="UP000306102"/>
    </source>
</evidence>
<organism evidence="1 2">
    <name type="scientific">Camellia sinensis var. sinensis</name>
    <name type="common">China tea</name>
    <dbReference type="NCBI Taxonomy" id="542762"/>
    <lineage>
        <taxon>Eukaryota</taxon>
        <taxon>Viridiplantae</taxon>
        <taxon>Streptophyta</taxon>
        <taxon>Embryophyta</taxon>
        <taxon>Tracheophyta</taxon>
        <taxon>Spermatophyta</taxon>
        <taxon>Magnoliopsida</taxon>
        <taxon>eudicotyledons</taxon>
        <taxon>Gunneridae</taxon>
        <taxon>Pentapetalae</taxon>
        <taxon>asterids</taxon>
        <taxon>Ericales</taxon>
        <taxon>Theaceae</taxon>
        <taxon>Camellia</taxon>
    </lineage>
</organism>
<dbReference type="Proteomes" id="UP000306102">
    <property type="component" value="Unassembled WGS sequence"/>
</dbReference>
<dbReference type="EMBL" id="SDRB02002981">
    <property type="protein sequence ID" value="THG18545.1"/>
    <property type="molecule type" value="Genomic_DNA"/>
</dbReference>
<gene>
    <name evidence="1" type="ORF">TEA_028859</name>
</gene>
<proteinExistence type="predicted"/>
<reference evidence="1 2" key="1">
    <citation type="journal article" date="2018" name="Proc. Natl. Acad. Sci. U.S.A.">
        <title>Draft genome sequence of Camellia sinensis var. sinensis provides insights into the evolution of the tea genome and tea quality.</title>
        <authorList>
            <person name="Wei C."/>
            <person name="Yang H."/>
            <person name="Wang S."/>
            <person name="Zhao J."/>
            <person name="Liu C."/>
            <person name="Gao L."/>
            <person name="Xia E."/>
            <person name="Lu Y."/>
            <person name="Tai Y."/>
            <person name="She G."/>
            <person name="Sun J."/>
            <person name="Cao H."/>
            <person name="Tong W."/>
            <person name="Gao Q."/>
            <person name="Li Y."/>
            <person name="Deng W."/>
            <person name="Jiang X."/>
            <person name="Wang W."/>
            <person name="Chen Q."/>
            <person name="Zhang S."/>
            <person name="Li H."/>
            <person name="Wu J."/>
            <person name="Wang P."/>
            <person name="Li P."/>
            <person name="Shi C."/>
            <person name="Zheng F."/>
            <person name="Jian J."/>
            <person name="Huang B."/>
            <person name="Shan D."/>
            <person name="Shi M."/>
            <person name="Fang C."/>
            <person name="Yue Y."/>
            <person name="Li F."/>
            <person name="Li D."/>
            <person name="Wei S."/>
            <person name="Han B."/>
            <person name="Jiang C."/>
            <person name="Yin Y."/>
            <person name="Xia T."/>
            <person name="Zhang Z."/>
            <person name="Bennetzen J.L."/>
            <person name="Zhao S."/>
            <person name="Wan X."/>
        </authorList>
    </citation>
    <scope>NUCLEOTIDE SEQUENCE [LARGE SCALE GENOMIC DNA]</scope>
    <source>
        <strain evidence="2">cv. Shuchazao</strain>
        <tissue evidence="1">Leaf</tissue>
    </source>
</reference>
<keyword evidence="2" id="KW-1185">Reference proteome</keyword>
<accession>A0A4S4EQG0</accession>
<comment type="caution">
    <text evidence="1">The sequence shown here is derived from an EMBL/GenBank/DDBJ whole genome shotgun (WGS) entry which is preliminary data.</text>
</comment>